<sequence length="136" mass="13393">MTAPTPSRRLLSVPAADTGTGDTDPQVHVGRGSAATVVVGVSGELDLATGPSVEARVLAAVDTAPGGRVVLDLNAVGFLGLRGVAMLRAAADRARATGASLVVVLDPAAPAARALRLVRGPGLTVVAVDEPVADAS</sequence>
<name>A0ABV1K0W0_9PSEU</name>
<dbReference type="RefSeq" id="WP_345647454.1">
    <property type="nucleotide sequence ID" value="NZ_BAABLY010000050.1"/>
</dbReference>
<feature type="region of interest" description="Disordered" evidence="1">
    <location>
        <begin position="1"/>
        <end position="27"/>
    </location>
</feature>
<dbReference type="Gene3D" id="3.30.750.24">
    <property type="entry name" value="STAS domain"/>
    <property type="match status" value="1"/>
</dbReference>
<dbReference type="Proteomes" id="UP001464923">
    <property type="component" value="Unassembled WGS sequence"/>
</dbReference>
<reference evidence="3 4" key="1">
    <citation type="submission" date="2024-03" db="EMBL/GenBank/DDBJ databases">
        <title>Draft genome sequence of Pseudonocardia tropica JCM 19149.</title>
        <authorList>
            <person name="Butdee W."/>
            <person name="Duangmal K."/>
        </authorList>
    </citation>
    <scope>NUCLEOTIDE SEQUENCE [LARGE SCALE GENOMIC DNA]</scope>
    <source>
        <strain evidence="3 4">JCM 19149</strain>
    </source>
</reference>
<comment type="caution">
    <text evidence="3">The sequence shown here is derived from an EMBL/GenBank/DDBJ whole genome shotgun (WGS) entry which is preliminary data.</text>
</comment>
<dbReference type="InterPro" id="IPR058548">
    <property type="entry name" value="MlaB-like_STAS"/>
</dbReference>
<evidence type="ECO:0000313" key="3">
    <source>
        <dbReference type="EMBL" id="MEQ3541830.1"/>
    </source>
</evidence>
<dbReference type="Pfam" id="PF13466">
    <property type="entry name" value="STAS_2"/>
    <property type="match status" value="1"/>
</dbReference>
<dbReference type="InterPro" id="IPR002645">
    <property type="entry name" value="STAS_dom"/>
</dbReference>
<dbReference type="InterPro" id="IPR036513">
    <property type="entry name" value="STAS_dom_sf"/>
</dbReference>
<evidence type="ECO:0000256" key="1">
    <source>
        <dbReference type="SAM" id="MobiDB-lite"/>
    </source>
</evidence>
<evidence type="ECO:0000259" key="2">
    <source>
        <dbReference type="PROSITE" id="PS50801"/>
    </source>
</evidence>
<proteinExistence type="predicted"/>
<gene>
    <name evidence="3" type="ORF">WHI96_23745</name>
</gene>
<dbReference type="PROSITE" id="PS50801">
    <property type="entry name" value="STAS"/>
    <property type="match status" value="1"/>
</dbReference>
<protein>
    <submittedName>
        <fullName evidence="3">STAS domain-containing protein</fullName>
    </submittedName>
</protein>
<accession>A0ABV1K0W0</accession>
<organism evidence="3 4">
    <name type="scientific">Pseudonocardia tropica</name>
    <dbReference type="NCBI Taxonomy" id="681289"/>
    <lineage>
        <taxon>Bacteria</taxon>
        <taxon>Bacillati</taxon>
        <taxon>Actinomycetota</taxon>
        <taxon>Actinomycetes</taxon>
        <taxon>Pseudonocardiales</taxon>
        <taxon>Pseudonocardiaceae</taxon>
        <taxon>Pseudonocardia</taxon>
    </lineage>
</organism>
<dbReference type="EMBL" id="JBEDNP010000018">
    <property type="protein sequence ID" value="MEQ3541830.1"/>
    <property type="molecule type" value="Genomic_DNA"/>
</dbReference>
<keyword evidence="4" id="KW-1185">Reference proteome</keyword>
<dbReference type="SUPFAM" id="SSF52091">
    <property type="entry name" value="SpoIIaa-like"/>
    <property type="match status" value="1"/>
</dbReference>
<evidence type="ECO:0000313" key="4">
    <source>
        <dbReference type="Proteomes" id="UP001464923"/>
    </source>
</evidence>
<feature type="domain" description="STAS" evidence="2">
    <location>
        <begin position="37"/>
        <end position="104"/>
    </location>
</feature>